<dbReference type="AlphaFoldDB" id="A0ABD3PXI3"/>
<comment type="caution">
    <text evidence="1">The sequence shown here is derived from an EMBL/GenBank/DDBJ whole genome shotgun (WGS) entry which is preliminary data.</text>
</comment>
<dbReference type="EMBL" id="JALLPJ020000424">
    <property type="protein sequence ID" value="KAL3792618.1"/>
    <property type="molecule type" value="Genomic_DNA"/>
</dbReference>
<proteinExistence type="predicted"/>
<protein>
    <submittedName>
        <fullName evidence="1">Uncharacterized protein</fullName>
    </submittedName>
</protein>
<dbReference type="Proteomes" id="UP001530400">
    <property type="component" value="Unassembled WGS sequence"/>
</dbReference>
<evidence type="ECO:0000313" key="2">
    <source>
        <dbReference type="Proteomes" id="UP001530400"/>
    </source>
</evidence>
<sequence>MLPAATTMRNSSFSNIKSIICLAISRSFTSNDTGNMCPVSQDKVDETWRASYRREVTIVRIDASVTHSHNLTFAIQPNINIKEWSVARCSSLHCPLGICIQRLWILDNFSGAHRAWILQEEESTHIPHHDPPLQSH</sequence>
<reference evidence="1 2" key="1">
    <citation type="submission" date="2024-10" db="EMBL/GenBank/DDBJ databases">
        <title>Updated reference genomes for cyclostephanoid diatoms.</title>
        <authorList>
            <person name="Roberts W.R."/>
            <person name="Alverson A.J."/>
        </authorList>
    </citation>
    <scope>NUCLEOTIDE SEQUENCE [LARGE SCALE GENOMIC DNA]</scope>
    <source>
        <strain evidence="1 2">AJA010-31</strain>
    </source>
</reference>
<accession>A0ABD3PXI3</accession>
<organism evidence="1 2">
    <name type="scientific">Cyclotella atomus</name>
    <dbReference type="NCBI Taxonomy" id="382360"/>
    <lineage>
        <taxon>Eukaryota</taxon>
        <taxon>Sar</taxon>
        <taxon>Stramenopiles</taxon>
        <taxon>Ochrophyta</taxon>
        <taxon>Bacillariophyta</taxon>
        <taxon>Coscinodiscophyceae</taxon>
        <taxon>Thalassiosirophycidae</taxon>
        <taxon>Stephanodiscales</taxon>
        <taxon>Stephanodiscaceae</taxon>
        <taxon>Cyclotella</taxon>
    </lineage>
</organism>
<evidence type="ECO:0000313" key="1">
    <source>
        <dbReference type="EMBL" id="KAL3792618.1"/>
    </source>
</evidence>
<keyword evidence="2" id="KW-1185">Reference proteome</keyword>
<name>A0ABD3PXI3_9STRA</name>
<gene>
    <name evidence="1" type="ORF">ACHAWO_008779</name>
</gene>